<dbReference type="AlphaFoldDB" id="A0A1I6YDD7"/>
<dbReference type="Proteomes" id="UP000183371">
    <property type="component" value="Unassembled WGS sequence"/>
</dbReference>
<sequence>MKQSRITNTLLPWHELLHKTCRELGWSPHTFWQATPKELEMALNPPGHQNTHSLSRSTLNDLLRQFPDEQEPHHHDG</sequence>
<feature type="compositionally biased region" description="Basic and acidic residues" evidence="1">
    <location>
        <begin position="66"/>
        <end position="77"/>
    </location>
</feature>
<dbReference type="EMBL" id="FPBD01000001">
    <property type="protein sequence ID" value="SFT48408.1"/>
    <property type="molecule type" value="Genomic_DNA"/>
</dbReference>
<dbReference type="RefSeq" id="WP_054783275.1">
    <property type="nucleotide sequence ID" value="NZ_FPBD01000001.1"/>
</dbReference>
<accession>A0A1I6YDD7</accession>
<protein>
    <recommendedName>
        <fullName evidence="4">Phage tail assembly chaperone protein, TAC</fullName>
    </recommendedName>
</protein>
<evidence type="ECO:0008006" key="4">
    <source>
        <dbReference type="Google" id="ProtNLM"/>
    </source>
</evidence>
<evidence type="ECO:0000313" key="3">
    <source>
        <dbReference type="Proteomes" id="UP000183371"/>
    </source>
</evidence>
<name>A0A1I6YDD7_9HYPH</name>
<reference evidence="3" key="1">
    <citation type="submission" date="2016-10" db="EMBL/GenBank/DDBJ databases">
        <authorList>
            <person name="Varghese N."/>
            <person name="Submissions S."/>
        </authorList>
    </citation>
    <scope>NUCLEOTIDE SEQUENCE [LARGE SCALE GENOMIC DNA]</scope>
    <source>
        <strain evidence="3">DSM 17465</strain>
    </source>
</reference>
<dbReference type="InterPro" id="IPR019056">
    <property type="entry name" value="Phage_TAC_6"/>
</dbReference>
<evidence type="ECO:0000313" key="2">
    <source>
        <dbReference type="EMBL" id="SFT48408.1"/>
    </source>
</evidence>
<keyword evidence="3" id="KW-1185">Reference proteome</keyword>
<feature type="compositionally biased region" description="Polar residues" evidence="1">
    <location>
        <begin position="47"/>
        <end position="60"/>
    </location>
</feature>
<evidence type="ECO:0000256" key="1">
    <source>
        <dbReference type="SAM" id="MobiDB-lite"/>
    </source>
</evidence>
<feature type="region of interest" description="Disordered" evidence="1">
    <location>
        <begin position="42"/>
        <end position="77"/>
    </location>
</feature>
<dbReference type="Pfam" id="PF09550">
    <property type="entry name" value="Phage_TAC_6"/>
    <property type="match status" value="1"/>
</dbReference>
<gene>
    <name evidence="2" type="ORF">SAMN05444141_101794</name>
</gene>
<proteinExistence type="predicted"/>
<organism evidence="2 3">
    <name type="scientific">Pseudovibrio denitrificans</name>
    <dbReference type="NCBI Taxonomy" id="258256"/>
    <lineage>
        <taxon>Bacteria</taxon>
        <taxon>Pseudomonadati</taxon>
        <taxon>Pseudomonadota</taxon>
        <taxon>Alphaproteobacteria</taxon>
        <taxon>Hyphomicrobiales</taxon>
        <taxon>Stappiaceae</taxon>
        <taxon>Pseudovibrio</taxon>
    </lineage>
</organism>